<sequence>MLRLQPFHVRVPDAALTDLRSRLARTRWPEPAPVLGWAQGVPLDVVRDLCQYWAEDYRWRAAEARLNAVPQYLARLGGLDVHVLHARSPHPGALPLVLTHGWPGSVLELVDLVGPLTDPPDPADAFDVVIPSLPGYGFSAKPSAPGWGVERIAAAWAELMAGLGYSRYGAAGSDWGTSVSSALAVADAEHVAGIHLIPPLAGPAPADGELTDAEREALVQAAERGRSSSAYSEMHRTAPQTVGYALVDSPAGLCAWMAEKLLAWSDTGGLSRDQILDQVTLYWLTGTAASSARLYAESIERVAAWISGAAAEPVTVPVGASIFPAEVPRPSRRWAARRFPDIRYWSEHDRGGHFPALEVPDLLVRDLRAFFRTLRQR</sequence>
<dbReference type="PANTHER" id="PTHR21661:SF35">
    <property type="entry name" value="EPOXIDE HYDROLASE"/>
    <property type="match status" value="1"/>
</dbReference>
<dbReference type="AlphaFoldDB" id="A0A931C2Y2"/>
<dbReference type="Gene3D" id="3.40.50.1820">
    <property type="entry name" value="alpha/beta hydrolase"/>
    <property type="match status" value="1"/>
</dbReference>
<dbReference type="SUPFAM" id="SSF53474">
    <property type="entry name" value="alpha/beta-Hydrolases"/>
    <property type="match status" value="1"/>
</dbReference>
<dbReference type="InterPro" id="IPR010497">
    <property type="entry name" value="Epoxide_hydro_N"/>
</dbReference>
<proteinExistence type="inferred from homology"/>
<feature type="active site" description="Nucleophile" evidence="4">
    <location>
        <position position="174"/>
    </location>
</feature>
<dbReference type="EMBL" id="JADQTO010000005">
    <property type="protein sequence ID" value="MBG0562400.1"/>
    <property type="molecule type" value="Genomic_DNA"/>
</dbReference>
<dbReference type="Pfam" id="PF06441">
    <property type="entry name" value="EHN"/>
    <property type="match status" value="1"/>
</dbReference>
<organism evidence="6 7">
    <name type="scientific">Actinoplanes aureus</name>
    <dbReference type="NCBI Taxonomy" id="2792083"/>
    <lineage>
        <taxon>Bacteria</taxon>
        <taxon>Bacillati</taxon>
        <taxon>Actinomycetota</taxon>
        <taxon>Actinomycetes</taxon>
        <taxon>Micromonosporales</taxon>
        <taxon>Micromonosporaceae</taxon>
        <taxon>Actinoplanes</taxon>
    </lineage>
</organism>
<name>A0A931C2Y2_9ACTN</name>
<accession>A0A931C2Y2</accession>
<keyword evidence="7" id="KW-1185">Reference proteome</keyword>
<evidence type="ECO:0000256" key="2">
    <source>
        <dbReference type="ARBA" id="ARBA00022797"/>
    </source>
</evidence>
<dbReference type="PIRSF" id="PIRSF001112">
    <property type="entry name" value="Epoxide_hydrolase"/>
    <property type="match status" value="1"/>
</dbReference>
<comment type="caution">
    <text evidence="6">The sequence shown here is derived from an EMBL/GenBank/DDBJ whole genome shotgun (WGS) entry which is preliminary data.</text>
</comment>
<dbReference type="GO" id="GO:0004301">
    <property type="term" value="F:epoxide hydrolase activity"/>
    <property type="evidence" value="ECO:0007669"/>
    <property type="project" value="TreeGrafter"/>
</dbReference>
<dbReference type="InterPro" id="IPR016292">
    <property type="entry name" value="Epoxide_hydrolase"/>
</dbReference>
<evidence type="ECO:0000313" key="6">
    <source>
        <dbReference type="EMBL" id="MBG0562400.1"/>
    </source>
</evidence>
<feature type="active site" description="Proton acceptor" evidence="4">
    <location>
        <position position="353"/>
    </location>
</feature>
<evidence type="ECO:0000256" key="4">
    <source>
        <dbReference type="PIRSR" id="PIRSR001112-1"/>
    </source>
</evidence>
<comment type="similarity">
    <text evidence="1">Belongs to the peptidase S33 family.</text>
</comment>
<dbReference type="InterPro" id="IPR029058">
    <property type="entry name" value="AB_hydrolase_fold"/>
</dbReference>
<evidence type="ECO:0000313" key="7">
    <source>
        <dbReference type="Proteomes" id="UP000598146"/>
    </source>
</evidence>
<dbReference type="GO" id="GO:0097176">
    <property type="term" value="P:epoxide metabolic process"/>
    <property type="evidence" value="ECO:0007669"/>
    <property type="project" value="TreeGrafter"/>
</dbReference>
<dbReference type="InterPro" id="IPR000639">
    <property type="entry name" value="Epox_hydrolase-like"/>
</dbReference>
<dbReference type="PANTHER" id="PTHR21661">
    <property type="entry name" value="EPOXIDE HYDROLASE 1-RELATED"/>
    <property type="match status" value="1"/>
</dbReference>
<dbReference type="RefSeq" id="WP_196414179.1">
    <property type="nucleotide sequence ID" value="NZ_JADQTO010000005.1"/>
</dbReference>
<gene>
    <name evidence="6" type="ORF">I4J89_13095</name>
</gene>
<keyword evidence="2" id="KW-0058">Aromatic hydrocarbons catabolism</keyword>
<evidence type="ECO:0000256" key="1">
    <source>
        <dbReference type="ARBA" id="ARBA00010088"/>
    </source>
</evidence>
<dbReference type="Proteomes" id="UP000598146">
    <property type="component" value="Unassembled WGS sequence"/>
</dbReference>
<protein>
    <submittedName>
        <fullName evidence="6">Epoxide hydrolase</fullName>
    </submittedName>
</protein>
<feature type="active site" description="Proton donor" evidence="4">
    <location>
        <position position="295"/>
    </location>
</feature>
<keyword evidence="3 6" id="KW-0378">Hydrolase</keyword>
<feature type="domain" description="Epoxide hydrolase N-terminal" evidence="5">
    <location>
        <begin position="5"/>
        <end position="108"/>
    </location>
</feature>
<reference evidence="6" key="1">
    <citation type="submission" date="2020-11" db="EMBL/GenBank/DDBJ databases">
        <title>Isolation and identification of active actinomycetes.</title>
        <authorList>
            <person name="Sun X."/>
        </authorList>
    </citation>
    <scope>NUCLEOTIDE SEQUENCE</scope>
    <source>
        <strain evidence="6">NEAU-A11</strain>
    </source>
</reference>
<dbReference type="PRINTS" id="PR00412">
    <property type="entry name" value="EPOXHYDRLASE"/>
</dbReference>
<evidence type="ECO:0000259" key="5">
    <source>
        <dbReference type="Pfam" id="PF06441"/>
    </source>
</evidence>
<evidence type="ECO:0000256" key="3">
    <source>
        <dbReference type="ARBA" id="ARBA00022801"/>
    </source>
</evidence>